<comment type="subcellular location">
    <subcellularLocation>
        <location evidence="2">Spore coat</location>
    </subcellularLocation>
</comment>
<proteinExistence type="inferred from homology"/>
<keyword evidence="1" id="KW-0749">Sporulation</keyword>
<organism evidence="4 5">
    <name type="scientific">Ureibacillus massiliensis 4400831 = CIP 108448 = CCUG 49529</name>
    <dbReference type="NCBI Taxonomy" id="1211035"/>
    <lineage>
        <taxon>Bacteria</taxon>
        <taxon>Bacillati</taxon>
        <taxon>Bacillota</taxon>
        <taxon>Bacilli</taxon>
        <taxon>Bacillales</taxon>
        <taxon>Caryophanaceae</taxon>
        <taxon>Ureibacillus</taxon>
    </lineage>
</organism>
<dbReference type="OrthoDB" id="2901397at2"/>
<name>A0A0A3JN38_9BACL</name>
<keyword evidence="5" id="KW-1185">Reference proteome</keyword>
<dbReference type="PANTHER" id="PTHR39183">
    <property type="entry name" value="SPORE COAT PROTEIN F-LIKE PROTEIN YHCQ"/>
    <property type="match status" value="1"/>
</dbReference>
<protein>
    <submittedName>
        <fullName evidence="4">Spore gernimation protein GerQ</fullName>
    </submittedName>
</protein>
<comment type="caution">
    <text evidence="4">The sequence shown here is derived from an EMBL/GenBank/DDBJ whole genome shotgun (WGS) entry which is preliminary data.</text>
</comment>
<reference evidence="4 5" key="1">
    <citation type="submission" date="2014-02" db="EMBL/GenBank/DDBJ databases">
        <title>Draft genome sequence of Lysinibacillus massiliensis CCUG 49529.</title>
        <authorList>
            <person name="Zhang F."/>
            <person name="Wang G."/>
            <person name="Zhang L."/>
        </authorList>
    </citation>
    <scope>NUCLEOTIDE SEQUENCE [LARGE SCALE GENOMIC DNA]</scope>
    <source>
        <strain evidence="4 5">CCUG 49529</strain>
    </source>
</reference>
<evidence type="ECO:0000313" key="4">
    <source>
        <dbReference type="EMBL" id="KGR88432.1"/>
    </source>
</evidence>
<evidence type="ECO:0000256" key="1">
    <source>
        <dbReference type="ARBA" id="ARBA00022969"/>
    </source>
</evidence>
<accession>A0A0A3JN38</accession>
<evidence type="ECO:0000256" key="2">
    <source>
        <dbReference type="ARBA" id="ARBA00024325"/>
    </source>
</evidence>
<dbReference type="InterPro" id="IPR012347">
    <property type="entry name" value="Ferritin-like"/>
</dbReference>
<comment type="similarity">
    <text evidence="3">Belongs to the CotF family.</text>
</comment>
<sequence length="120" mass="13639">MKDYLDPINSINMPELTDSGVALEFLLTTKTGIRNLAIAITETSTPSLRKLMKIQLNVMLDLYDEITELMMKKEWLKPFDLDSQKELDIKAAENAISIAKLELFPKNSNRKGLFPTPPKK</sequence>
<dbReference type="eggNOG" id="COG5577">
    <property type="taxonomic scope" value="Bacteria"/>
</dbReference>
<dbReference type="EMBL" id="JPVQ01000062">
    <property type="protein sequence ID" value="KGR88432.1"/>
    <property type="molecule type" value="Genomic_DNA"/>
</dbReference>
<dbReference type="PANTHER" id="PTHR39183:SF1">
    <property type="entry name" value="SPORE COAT PROTEIN F-LIKE PROTEIN YHCQ"/>
    <property type="match status" value="1"/>
</dbReference>
<dbReference type="Gene3D" id="1.20.1260.10">
    <property type="match status" value="1"/>
</dbReference>
<dbReference type="Proteomes" id="UP000030595">
    <property type="component" value="Unassembled WGS sequence"/>
</dbReference>
<evidence type="ECO:0000313" key="5">
    <source>
        <dbReference type="Proteomes" id="UP000030595"/>
    </source>
</evidence>
<evidence type="ECO:0000256" key="3">
    <source>
        <dbReference type="ARBA" id="ARBA00024344"/>
    </source>
</evidence>
<dbReference type="InterPro" id="IPR012851">
    <property type="entry name" value="Spore_coat_CotF-like"/>
</dbReference>
<dbReference type="Pfam" id="PF07875">
    <property type="entry name" value="Coat_F"/>
    <property type="match status" value="1"/>
</dbReference>
<dbReference type="RefSeq" id="WP_036179974.1">
    <property type="nucleotide sequence ID" value="NZ_AVCZ01000062.1"/>
</dbReference>
<dbReference type="AlphaFoldDB" id="A0A0A3JN38"/>
<gene>
    <name evidence="4" type="ORF">CD30_18340</name>
</gene>
<dbReference type="GO" id="GO:0030435">
    <property type="term" value="P:sporulation resulting in formation of a cellular spore"/>
    <property type="evidence" value="ECO:0007669"/>
    <property type="project" value="UniProtKB-KW"/>
</dbReference>